<dbReference type="PATRIC" id="fig|1449351.3.peg.3340"/>
<dbReference type="InterPro" id="IPR046357">
    <property type="entry name" value="PPIase_dom_sf"/>
</dbReference>
<proteinExistence type="inferred from homology"/>
<evidence type="ECO:0000256" key="9">
    <source>
        <dbReference type="SAM" id="SignalP"/>
    </source>
</evidence>
<evidence type="ECO:0000256" key="1">
    <source>
        <dbReference type="ARBA" id="ARBA00000971"/>
    </source>
</evidence>
<evidence type="ECO:0000259" key="10">
    <source>
        <dbReference type="PROSITE" id="PS50198"/>
    </source>
</evidence>
<dbReference type="eggNOG" id="COG0760">
    <property type="taxonomic scope" value="Bacteria"/>
</dbReference>
<name>X7F4X6_9RHOB</name>
<evidence type="ECO:0000313" key="11">
    <source>
        <dbReference type="EMBL" id="ETX27798.1"/>
    </source>
</evidence>
<dbReference type="PROSITE" id="PS50198">
    <property type="entry name" value="PPIC_PPIASE_2"/>
    <property type="match status" value="1"/>
</dbReference>
<keyword evidence="9" id="KW-0732">Signal</keyword>
<protein>
    <recommendedName>
        <fullName evidence="4">Parvulin-like PPIase</fullName>
        <ecNumber evidence="3">5.2.1.8</ecNumber>
    </recommendedName>
    <alternativeName>
        <fullName evidence="6">Peptidyl-prolyl cis-trans isomerase plp</fullName>
    </alternativeName>
    <alternativeName>
        <fullName evidence="7">Rotamase plp</fullName>
    </alternativeName>
</protein>
<dbReference type="InterPro" id="IPR027304">
    <property type="entry name" value="Trigger_fact/SurA_dom_sf"/>
</dbReference>
<evidence type="ECO:0000256" key="3">
    <source>
        <dbReference type="ARBA" id="ARBA00013194"/>
    </source>
</evidence>
<keyword evidence="8 11" id="KW-0413">Isomerase</keyword>
<dbReference type="OrthoDB" id="14196at2"/>
<keyword evidence="12" id="KW-1185">Reference proteome</keyword>
<dbReference type="SUPFAM" id="SSF54534">
    <property type="entry name" value="FKBP-like"/>
    <property type="match status" value="1"/>
</dbReference>
<dbReference type="AlphaFoldDB" id="X7F4X6"/>
<evidence type="ECO:0000256" key="2">
    <source>
        <dbReference type="ARBA" id="ARBA00007656"/>
    </source>
</evidence>
<dbReference type="EMBL" id="JAME01000027">
    <property type="protein sequence ID" value="ETX27798.1"/>
    <property type="molecule type" value="Genomic_DNA"/>
</dbReference>
<dbReference type="InterPro" id="IPR023058">
    <property type="entry name" value="PPIase_PpiC_CS"/>
</dbReference>
<dbReference type="InterPro" id="IPR000297">
    <property type="entry name" value="PPIase_PpiC"/>
</dbReference>
<dbReference type="Proteomes" id="UP000023430">
    <property type="component" value="Unassembled WGS sequence"/>
</dbReference>
<accession>X7F4X6</accession>
<dbReference type="GO" id="GO:0003755">
    <property type="term" value="F:peptidyl-prolyl cis-trans isomerase activity"/>
    <property type="evidence" value="ECO:0007669"/>
    <property type="project" value="UniProtKB-KW"/>
</dbReference>
<gene>
    <name evidence="11" type="ORF">RISW2_11395</name>
</gene>
<feature type="signal peptide" evidence="9">
    <location>
        <begin position="1"/>
        <end position="21"/>
    </location>
</feature>
<organism evidence="11 12">
    <name type="scientific">Roseivivax isoporae LMG 25204</name>
    <dbReference type="NCBI Taxonomy" id="1449351"/>
    <lineage>
        <taxon>Bacteria</taxon>
        <taxon>Pseudomonadati</taxon>
        <taxon>Pseudomonadota</taxon>
        <taxon>Alphaproteobacteria</taxon>
        <taxon>Rhodobacterales</taxon>
        <taxon>Roseobacteraceae</taxon>
        <taxon>Roseivivax</taxon>
    </lineage>
</organism>
<feature type="domain" description="PpiC" evidence="10">
    <location>
        <begin position="150"/>
        <end position="239"/>
    </location>
</feature>
<dbReference type="PROSITE" id="PS01096">
    <property type="entry name" value="PPIC_PPIASE_1"/>
    <property type="match status" value="1"/>
</dbReference>
<dbReference type="EC" id="5.2.1.8" evidence="3"/>
<feature type="chain" id="PRO_5007932050" description="Parvulin-like PPIase" evidence="9">
    <location>
        <begin position="22"/>
        <end position="298"/>
    </location>
</feature>
<evidence type="ECO:0000313" key="12">
    <source>
        <dbReference type="Proteomes" id="UP000023430"/>
    </source>
</evidence>
<keyword evidence="5 8" id="KW-0697">Rotamase</keyword>
<comment type="catalytic activity">
    <reaction evidence="1">
        <text>[protein]-peptidylproline (omega=180) = [protein]-peptidylproline (omega=0)</text>
        <dbReference type="Rhea" id="RHEA:16237"/>
        <dbReference type="Rhea" id="RHEA-COMP:10747"/>
        <dbReference type="Rhea" id="RHEA-COMP:10748"/>
        <dbReference type="ChEBI" id="CHEBI:83833"/>
        <dbReference type="ChEBI" id="CHEBI:83834"/>
        <dbReference type="EC" id="5.2.1.8"/>
    </reaction>
</comment>
<dbReference type="Gene3D" id="3.10.50.40">
    <property type="match status" value="1"/>
</dbReference>
<dbReference type="PANTHER" id="PTHR47245">
    <property type="entry name" value="PEPTIDYLPROLYL ISOMERASE"/>
    <property type="match status" value="1"/>
</dbReference>
<dbReference type="SUPFAM" id="SSF109998">
    <property type="entry name" value="Triger factor/SurA peptide-binding domain-like"/>
    <property type="match status" value="1"/>
</dbReference>
<comment type="caution">
    <text evidence="11">The sequence shown here is derived from an EMBL/GenBank/DDBJ whole genome shotgun (WGS) entry which is preliminary data.</text>
</comment>
<dbReference type="RefSeq" id="WP_043773213.1">
    <property type="nucleotide sequence ID" value="NZ_JAME01000027.1"/>
</dbReference>
<evidence type="ECO:0000256" key="7">
    <source>
        <dbReference type="ARBA" id="ARBA00031484"/>
    </source>
</evidence>
<comment type="similarity">
    <text evidence="2">Belongs to the PpiC/parvulin rotamase family.</text>
</comment>
<evidence type="ECO:0000256" key="8">
    <source>
        <dbReference type="PROSITE-ProRule" id="PRU00278"/>
    </source>
</evidence>
<dbReference type="STRING" id="1449351.RISW2_11395"/>
<dbReference type="Pfam" id="PF00639">
    <property type="entry name" value="Rotamase"/>
    <property type="match status" value="1"/>
</dbReference>
<sequence length="298" mass="31686">MHNAAKLAATLALVMAVPAAAQDTAAPGTTEAPADAAPAAEADLGMVVATVNGTDITLGHMLMVRAGLPEQYQQLPDTVLWDGILDQLVQQEVLSQSDLAEETRRVTLALENERRALVASEAVAAMGDDLVTEEAVQEFYDTQFAADAQGEEYNAAHILVETEEEAQEIATELEGGADFAELARTRSTGPSGPNGGALGWFGAGQMVAPFEEAVMALEAGEVSGPVETQFGWHVIKLNETRQKSAPPLEEVREQIEAQLRQQGIEARIGEMVEAAEIERPDTSEIDPSVLSNLGLLEN</sequence>
<dbReference type="InterPro" id="IPR050245">
    <property type="entry name" value="PrsA_foldase"/>
</dbReference>
<dbReference type="PANTHER" id="PTHR47245:SF2">
    <property type="entry name" value="PEPTIDYL-PROLYL CIS-TRANS ISOMERASE HP_0175-RELATED"/>
    <property type="match status" value="1"/>
</dbReference>
<evidence type="ECO:0000256" key="6">
    <source>
        <dbReference type="ARBA" id="ARBA00030642"/>
    </source>
</evidence>
<evidence type="ECO:0000256" key="4">
    <source>
        <dbReference type="ARBA" id="ARBA00018370"/>
    </source>
</evidence>
<reference evidence="11 12" key="1">
    <citation type="submission" date="2014-01" db="EMBL/GenBank/DDBJ databases">
        <title>Roseivivax isoporae LMG 25204 Genome Sequencing.</title>
        <authorList>
            <person name="Lai Q."/>
            <person name="Li G."/>
            <person name="Shao Z."/>
        </authorList>
    </citation>
    <scope>NUCLEOTIDE SEQUENCE [LARGE SCALE GENOMIC DNA]</scope>
    <source>
        <strain evidence="11 12">LMG 25204</strain>
    </source>
</reference>
<evidence type="ECO:0000256" key="5">
    <source>
        <dbReference type="ARBA" id="ARBA00023110"/>
    </source>
</evidence>